<name>A0A9D1V2U1_9FIRM</name>
<dbReference type="EMBL" id="DXFW01000002">
    <property type="protein sequence ID" value="HIX04694.1"/>
    <property type="molecule type" value="Genomic_DNA"/>
</dbReference>
<sequence>MRVRFRYRFAAGAQRTVCRVVLFFLFRALNALSVRDSRVAAEIAPWPEERVLGLEVPGGPALYIVRRGKRLARLKNAPAPDILIRFKSVRDAFYVFTGQMGVAAAYAQHRFAVRGNVSETMSFVRCVDLAEGYLFPPFWAKSILKELPEKQLSSLRLYGAVLLGR</sequence>
<organism evidence="1 2">
    <name type="scientific">Candidatus Allofournierella pullicola</name>
    <dbReference type="NCBI Taxonomy" id="2838596"/>
    <lineage>
        <taxon>Bacteria</taxon>
        <taxon>Bacillati</taxon>
        <taxon>Bacillota</taxon>
        <taxon>Clostridia</taxon>
        <taxon>Eubacteriales</taxon>
        <taxon>Oscillospiraceae</taxon>
        <taxon>Allofournierella</taxon>
    </lineage>
</organism>
<accession>A0A9D1V2U1</accession>
<dbReference type="AlphaFoldDB" id="A0A9D1V2U1"/>
<evidence type="ECO:0008006" key="3">
    <source>
        <dbReference type="Google" id="ProtNLM"/>
    </source>
</evidence>
<reference evidence="1" key="2">
    <citation type="submission" date="2021-04" db="EMBL/GenBank/DDBJ databases">
        <authorList>
            <person name="Gilroy R."/>
        </authorList>
    </citation>
    <scope>NUCLEOTIDE SEQUENCE</scope>
    <source>
        <strain evidence="1">2239</strain>
    </source>
</reference>
<gene>
    <name evidence="1" type="ORF">H9865_01090</name>
</gene>
<comment type="caution">
    <text evidence="1">The sequence shown here is derived from an EMBL/GenBank/DDBJ whole genome shotgun (WGS) entry which is preliminary data.</text>
</comment>
<protein>
    <recommendedName>
        <fullName evidence="3">SCP2 domain-containing protein</fullName>
    </recommendedName>
</protein>
<proteinExistence type="predicted"/>
<dbReference type="Proteomes" id="UP000824193">
    <property type="component" value="Unassembled WGS sequence"/>
</dbReference>
<evidence type="ECO:0000313" key="2">
    <source>
        <dbReference type="Proteomes" id="UP000824193"/>
    </source>
</evidence>
<evidence type="ECO:0000313" key="1">
    <source>
        <dbReference type="EMBL" id="HIX04694.1"/>
    </source>
</evidence>
<reference evidence="1" key="1">
    <citation type="journal article" date="2021" name="PeerJ">
        <title>Extensive microbial diversity within the chicken gut microbiome revealed by metagenomics and culture.</title>
        <authorList>
            <person name="Gilroy R."/>
            <person name="Ravi A."/>
            <person name="Getino M."/>
            <person name="Pursley I."/>
            <person name="Horton D.L."/>
            <person name="Alikhan N.F."/>
            <person name="Baker D."/>
            <person name="Gharbi K."/>
            <person name="Hall N."/>
            <person name="Watson M."/>
            <person name="Adriaenssens E.M."/>
            <person name="Foster-Nyarko E."/>
            <person name="Jarju S."/>
            <person name="Secka A."/>
            <person name="Antonio M."/>
            <person name="Oren A."/>
            <person name="Chaudhuri R.R."/>
            <person name="La Ragione R."/>
            <person name="Hildebrand F."/>
            <person name="Pallen M.J."/>
        </authorList>
    </citation>
    <scope>NUCLEOTIDE SEQUENCE</scope>
    <source>
        <strain evidence="1">2239</strain>
    </source>
</reference>